<dbReference type="AlphaFoldDB" id="A0A7W9V0F6"/>
<keyword evidence="3" id="KW-1185">Reference proteome</keyword>
<comment type="caution">
    <text evidence="2">The sequence shown here is derived from an EMBL/GenBank/DDBJ whole genome shotgun (WGS) entry which is preliminary data.</text>
</comment>
<feature type="region of interest" description="Disordered" evidence="1">
    <location>
        <begin position="376"/>
        <end position="410"/>
    </location>
</feature>
<sequence length="410" mass="42819">MRTAHGQEGSAGEECLARATAQEEPAITVIRKSLVAVGCTVVLAAGSTACGTEENLSAGQRLSRATDNLGEGDSISVQMSFGATPEQLLALSEGSDDPMPPEAAEFVSKMKVTFSAQSKKSLESSDEKDLTGSQLKVSGPDGDLIEYRLVDKTAYYRLDLEQFAKLSGEAMPPLDEIKSELPKGFKAAEAILAGKWVKIDMADLESLQRDMGAQADEDGPSGDPTLSAETSKKLLLSIQNAFAGQVTTKEAGRKDGADHVLATAPVRPLVTAIVNGLRPIARELPGGAKDLPTAKDLQELPNDKVTVDFALKHGQLSGATVDVAQFDKKLQKKLAAHGDGKLPVELAFGEPDSVDAPSDATKIDLKDLMTGIGSLMPGGLGQDAMADGTDGAFGDQSDGSTESDSFADLG</sequence>
<dbReference type="Proteomes" id="UP000588098">
    <property type="component" value="Unassembled WGS sequence"/>
</dbReference>
<evidence type="ECO:0000313" key="2">
    <source>
        <dbReference type="EMBL" id="MBB5938118.1"/>
    </source>
</evidence>
<name>A0A7W9V0F6_9ACTN</name>
<protein>
    <submittedName>
        <fullName evidence="2">Uncharacterized protein</fullName>
    </submittedName>
</protein>
<reference evidence="2 3" key="1">
    <citation type="submission" date="2020-08" db="EMBL/GenBank/DDBJ databases">
        <title>Genomic Encyclopedia of Type Strains, Phase III (KMG-III): the genomes of soil and plant-associated and newly described type strains.</title>
        <authorList>
            <person name="Whitman W."/>
        </authorList>
    </citation>
    <scope>NUCLEOTIDE SEQUENCE [LARGE SCALE GENOMIC DNA]</scope>
    <source>
        <strain evidence="2 3">CECT 8305</strain>
    </source>
</reference>
<gene>
    <name evidence="2" type="ORF">FHS42_005202</name>
</gene>
<accession>A0A7W9V0F6</accession>
<dbReference type="RefSeq" id="WP_184575632.1">
    <property type="nucleotide sequence ID" value="NZ_JACHJL010000014.1"/>
</dbReference>
<proteinExistence type="predicted"/>
<evidence type="ECO:0000313" key="3">
    <source>
        <dbReference type="Proteomes" id="UP000588098"/>
    </source>
</evidence>
<organism evidence="2 3">
    <name type="scientific">Streptomyces zagrosensis</name>
    <dbReference type="NCBI Taxonomy" id="1042984"/>
    <lineage>
        <taxon>Bacteria</taxon>
        <taxon>Bacillati</taxon>
        <taxon>Actinomycetota</taxon>
        <taxon>Actinomycetes</taxon>
        <taxon>Kitasatosporales</taxon>
        <taxon>Streptomycetaceae</taxon>
        <taxon>Streptomyces</taxon>
    </lineage>
</organism>
<dbReference type="EMBL" id="JACHJL010000014">
    <property type="protein sequence ID" value="MBB5938118.1"/>
    <property type="molecule type" value="Genomic_DNA"/>
</dbReference>
<evidence type="ECO:0000256" key="1">
    <source>
        <dbReference type="SAM" id="MobiDB-lite"/>
    </source>
</evidence>